<dbReference type="RefSeq" id="WP_188642179.1">
    <property type="nucleotide sequence ID" value="NZ_BMID01000001.1"/>
</dbReference>
<protein>
    <submittedName>
        <fullName evidence="2">Uncharacterized protein</fullName>
    </submittedName>
</protein>
<organism evidence="2 3">
    <name type="scientific">Blastomonas marina</name>
    <dbReference type="NCBI Taxonomy" id="1867408"/>
    <lineage>
        <taxon>Bacteria</taxon>
        <taxon>Pseudomonadati</taxon>
        <taxon>Pseudomonadota</taxon>
        <taxon>Alphaproteobacteria</taxon>
        <taxon>Sphingomonadales</taxon>
        <taxon>Sphingomonadaceae</taxon>
        <taxon>Blastomonas</taxon>
    </lineage>
</organism>
<sequence>MKLATKFAASSAIPMALALSGYVAPADPALYTMSMDLTDNGETIAQPELQVRDGETATVHITKPDGRSYRADVTFTRDDAGMIDMRSQIDATSPTLGDVSFAPRLKLRIGEPVRIEYGNQAPGVRPLRIEITLSEAS</sequence>
<keyword evidence="3" id="KW-1185">Reference proteome</keyword>
<feature type="signal peptide" evidence="1">
    <location>
        <begin position="1"/>
        <end position="26"/>
    </location>
</feature>
<name>A0ABQ1FDB9_9SPHN</name>
<reference evidence="3" key="1">
    <citation type="journal article" date="2019" name="Int. J. Syst. Evol. Microbiol.">
        <title>The Global Catalogue of Microorganisms (GCM) 10K type strain sequencing project: providing services to taxonomists for standard genome sequencing and annotation.</title>
        <authorList>
            <consortium name="The Broad Institute Genomics Platform"/>
            <consortium name="The Broad Institute Genome Sequencing Center for Infectious Disease"/>
            <person name="Wu L."/>
            <person name="Ma J."/>
        </authorList>
    </citation>
    <scope>NUCLEOTIDE SEQUENCE [LARGE SCALE GENOMIC DNA]</scope>
    <source>
        <strain evidence="3">CGMCC 1.15297</strain>
    </source>
</reference>
<dbReference type="EMBL" id="BMID01000001">
    <property type="protein sequence ID" value="GGA06762.1"/>
    <property type="molecule type" value="Genomic_DNA"/>
</dbReference>
<feature type="chain" id="PRO_5045590260" evidence="1">
    <location>
        <begin position="27"/>
        <end position="137"/>
    </location>
</feature>
<keyword evidence="1" id="KW-0732">Signal</keyword>
<dbReference type="Proteomes" id="UP000603317">
    <property type="component" value="Unassembled WGS sequence"/>
</dbReference>
<gene>
    <name evidence="2" type="ORF">GCM10010923_15850</name>
</gene>
<evidence type="ECO:0000313" key="3">
    <source>
        <dbReference type="Proteomes" id="UP000603317"/>
    </source>
</evidence>
<accession>A0ABQ1FDB9</accession>
<comment type="caution">
    <text evidence="2">The sequence shown here is derived from an EMBL/GenBank/DDBJ whole genome shotgun (WGS) entry which is preliminary data.</text>
</comment>
<proteinExistence type="predicted"/>
<evidence type="ECO:0000313" key="2">
    <source>
        <dbReference type="EMBL" id="GGA06762.1"/>
    </source>
</evidence>
<evidence type="ECO:0000256" key="1">
    <source>
        <dbReference type="SAM" id="SignalP"/>
    </source>
</evidence>